<protein>
    <recommendedName>
        <fullName evidence="4">Telomere-associated protein Rif1 N-terminal domain-containing protein</fullName>
    </recommendedName>
</protein>
<feature type="compositionally biased region" description="Low complexity" evidence="1">
    <location>
        <begin position="847"/>
        <end position="862"/>
    </location>
</feature>
<feature type="region of interest" description="Disordered" evidence="1">
    <location>
        <begin position="837"/>
        <end position="862"/>
    </location>
</feature>
<evidence type="ECO:0000313" key="3">
    <source>
        <dbReference type="Proteomes" id="UP000324832"/>
    </source>
</evidence>
<feature type="region of interest" description="Disordered" evidence="1">
    <location>
        <begin position="747"/>
        <end position="776"/>
    </location>
</feature>
<accession>A0A5E4R2X6</accession>
<gene>
    <name evidence="2" type="ORF">LSINAPIS_LOCUS14546</name>
</gene>
<name>A0A5E4R2X6_9NEOP</name>
<feature type="region of interest" description="Disordered" evidence="1">
    <location>
        <begin position="1437"/>
        <end position="1483"/>
    </location>
</feature>
<feature type="compositionally biased region" description="Basic and acidic residues" evidence="1">
    <location>
        <begin position="837"/>
        <end position="846"/>
    </location>
</feature>
<feature type="region of interest" description="Disordered" evidence="1">
    <location>
        <begin position="1496"/>
        <end position="1550"/>
    </location>
</feature>
<feature type="compositionally biased region" description="Polar residues" evidence="1">
    <location>
        <begin position="1680"/>
        <end position="1689"/>
    </location>
</feature>
<feature type="compositionally biased region" description="Low complexity" evidence="1">
    <location>
        <begin position="1289"/>
        <end position="1299"/>
    </location>
</feature>
<feature type="region of interest" description="Disordered" evidence="1">
    <location>
        <begin position="991"/>
        <end position="1026"/>
    </location>
</feature>
<feature type="compositionally biased region" description="Basic and acidic residues" evidence="1">
    <location>
        <begin position="747"/>
        <end position="759"/>
    </location>
</feature>
<dbReference type="PANTHER" id="PTHR22928:SF3">
    <property type="entry name" value="TELOMERE-ASSOCIATED PROTEIN RIF1"/>
    <property type="match status" value="1"/>
</dbReference>
<keyword evidence="3" id="KW-1185">Reference proteome</keyword>
<evidence type="ECO:0008006" key="4">
    <source>
        <dbReference type="Google" id="ProtNLM"/>
    </source>
</evidence>
<dbReference type="PANTHER" id="PTHR22928">
    <property type="entry name" value="TELOMERE-ASSOCIATED PROTEIN RIF1"/>
    <property type="match status" value="1"/>
</dbReference>
<dbReference type="Proteomes" id="UP000324832">
    <property type="component" value="Unassembled WGS sequence"/>
</dbReference>
<evidence type="ECO:0000256" key="1">
    <source>
        <dbReference type="SAM" id="MobiDB-lite"/>
    </source>
</evidence>
<evidence type="ECO:0000313" key="2">
    <source>
        <dbReference type="EMBL" id="VVD04881.1"/>
    </source>
</evidence>
<dbReference type="GO" id="GO:0005634">
    <property type="term" value="C:nucleus"/>
    <property type="evidence" value="ECO:0007669"/>
    <property type="project" value="TreeGrafter"/>
</dbReference>
<dbReference type="GO" id="GO:0140445">
    <property type="term" value="C:chromosome, telomeric repeat region"/>
    <property type="evidence" value="ECO:0007669"/>
    <property type="project" value="TreeGrafter"/>
</dbReference>
<feature type="compositionally biased region" description="Polar residues" evidence="1">
    <location>
        <begin position="760"/>
        <end position="771"/>
    </location>
</feature>
<sequence>MAKIITMKTDLESILENVDDYTIDSGYYSSIQTALEAKNSINESVVKKLLLFLQQNLDNGDKLYTVNNLNIISCFLNKLKDSECTQFRNQASLALCLLNYLKRCVHIVKIDSIKILIFDILLKFPEETLIVYPVILINLLEKNNDLWHRLWIVFVRLLKNQITRSLKYGFPINAMLPVVENAFKMDVTNRCRAFKCWEALINNLCTETKDVNVIKRIKLLLTPLNANNAKHEEVAIAKFSTWWCFIVKYQTIVNKYFDITIVPYLTFCFGNSISNNQSNNPAIIPGMLSHTTKCLCIEGVADIFGHYKCAGCVSKKRLDGKIVNASQLVKHWKVWMHTLRSVFKVCMEIGEEVKNKAQCIWRSFIATLGDLPDNSIRRDLFFEILTLLRETVQQSRGKASEFIICDLLPILCDDDKKIRCLLANKGDLNAPGPEVLSIILDPCNELFYNSCGVEASVKILRSCSDCLLEMASKNSCMPFEDILIELPWNQRGLLIWAAIAESIIQRNNVIFPLLCELQDLMMWPFKVTPVFTNTNKYTEIWLSLYAYVINRLPSDDLEQMIFKMPFSKKEFDKTFAIRATLALINRKLEDEDITIYDEVEFLKKLVVGQNNNNIVPFIIPIIDTLKIILTKLTDNLKLDLFQFVFLIINEVLMLFKTCIEETTLKTEQLQLAYKELILTIADIVNSNVTHQCIFKTTIIEGLTDFCNCSTMTDTLSNSVLVLLKRHFDVNNRQIKVIIDKLENKDKNQLQDPETSKLKDSNNSFLSPNQKKGITKRKRKNVKIVDTVLDNGEEFVVVESNWKLNKKIMTDKQKEKFQRKGEDIPALYQDLSQSQDEFKQKTWRTDSMDTTSSSKSETSSENSKVSVCTLKNIPNTEFRPKMVENIMNNVDVTLNSPKESSITKVIAVNNQENSLFGNKTSTSPRIALKDRVIKNVRNLIEKSNKAEGKNDLNTSLRENPCKTPQKMIKTRTSGINSAPSHLNSIRPSRMKRFPKKFDDTQVLLGRRRSSESRNQSQSQDDQTDDANIVEKSSLYEISQHCDVEINVPNDDLVVQDGDNIKITENTVTVKNKDYNTNLASPESNRGCTNEQKEKNLSVETVPEINKQLENTEKKIEEIANGLVTAATALNENQTDITDITLAKDTEILSTPKRAATTETVISIENSTSKKSSRKSRIEKSLAIDMVDGHPFLNAPSEKRARKTLLNTPCTRKKLGNIIKTDETDNDAKSCNETSDIVQSQNIEDIPASQDFIEGSQDSSVSEKSNKKVLRVRVTPISLSMLNCSPQNIMNTNSSAESSENIENDTNLTNKPPEKQDNIVDLTENMDTEPITEEIIIDPKETETQMTQACNNTSELNSQNTANADTQPMDPYLHSTLSNPVNIEGVESIKCNLNNSEQVPNSQNPDVTITLSEDSNALVTANETTKTITDSVLGNCNSEETVSSPFRDEEQRKQDFHNNTLEISPIKTLSPIRDDRTPSPETSKDYVVIQLSAPVQSNGEPIEKCNSPEIFTEDKTSPERRDLSPPRDGISVTTSSPSSSLSLKKNRPQVRPVGRSAQILGLCDLDPLSKTPNTDVLQDDGMRKSTFISTSVKRNLKNSYSNTVIIDGDVSNGNEESTTFLKLKRTLPSNDCSPAGPILKRKLADIADDASPSPASKKKRVSFHDPPVSTTLCVKKYIEPSGINSPQNSGSKRLERQMRQQTQTHKSQRRLDTAFKLDMALTNTIESFSPVPTQDTDTQTMDLDNTPVAVVTKTSDFNDTLPICPDLINCKDSIANVAAELSSPSMKLLLLNKIDDTASTVGDMAKMTELQISRLCIKAPKVETARKVLNNYFNKIKVDKIITNEESPNIRDVNDLENTSNDIEILENSSNDVEVLENTSNHVEVLDNTSKDINSDMVENVAETEPQTIIKDIKSNGMQTDERADFVQVLADELDETSKSHLASSLSDESFTNLVLRRLTSDKSSTIMDCLIAKASHNTGDSEEDIMSVIENYVCNKLDSKNLILLCSNILKKVYDKP</sequence>
<proteinExistence type="predicted"/>
<feature type="compositionally biased region" description="Basic and acidic residues" evidence="1">
    <location>
        <begin position="1510"/>
        <end position="1523"/>
    </location>
</feature>
<feature type="region of interest" description="Disordered" evidence="1">
    <location>
        <begin position="1677"/>
        <end position="1707"/>
    </location>
</feature>
<feature type="compositionally biased region" description="Low complexity" evidence="1">
    <location>
        <begin position="1529"/>
        <end position="1541"/>
    </location>
</feature>
<feature type="compositionally biased region" description="Basic and acidic residues" evidence="1">
    <location>
        <begin position="1444"/>
        <end position="1454"/>
    </location>
</feature>
<dbReference type="EMBL" id="FZQP02006905">
    <property type="protein sequence ID" value="VVD04881.1"/>
    <property type="molecule type" value="Genomic_DNA"/>
</dbReference>
<feature type="region of interest" description="Disordered" evidence="1">
    <location>
        <begin position="1284"/>
        <end position="1314"/>
    </location>
</feature>
<feature type="compositionally biased region" description="Basic and acidic residues" evidence="1">
    <location>
        <begin position="1470"/>
        <end position="1482"/>
    </location>
</feature>
<dbReference type="GO" id="GO:0000723">
    <property type="term" value="P:telomere maintenance"/>
    <property type="evidence" value="ECO:0007669"/>
    <property type="project" value="TreeGrafter"/>
</dbReference>
<reference evidence="2 3" key="1">
    <citation type="submission" date="2017-07" db="EMBL/GenBank/DDBJ databases">
        <authorList>
            <person name="Talla V."/>
            <person name="Backstrom N."/>
        </authorList>
    </citation>
    <scope>NUCLEOTIDE SEQUENCE [LARGE SCALE GENOMIC DNA]</scope>
</reference>
<organism evidence="2 3">
    <name type="scientific">Leptidea sinapis</name>
    <dbReference type="NCBI Taxonomy" id="189913"/>
    <lineage>
        <taxon>Eukaryota</taxon>
        <taxon>Metazoa</taxon>
        <taxon>Ecdysozoa</taxon>
        <taxon>Arthropoda</taxon>
        <taxon>Hexapoda</taxon>
        <taxon>Insecta</taxon>
        <taxon>Pterygota</taxon>
        <taxon>Neoptera</taxon>
        <taxon>Endopterygota</taxon>
        <taxon>Lepidoptera</taxon>
        <taxon>Glossata</taxon>
        <taxon>Ditrysia</taxon>
        <taxon>Papilionoidea</taxon>
        <taxon>Pieridae</taxon>
        <taxon>Dismorphiinae</taxon>
        <taxon>Leptidea</taxon>
    </lineage>
</organism>